<name>A0ABV8DPX2_9NOCA</name>
<keyword evidence="2" id="KW-0560">Oxidoreductase</keyword>
<dbReference type="PANTHER" id="PTHR42877">
    <property type="entry name" value="L-ORNITHINE N(5)-MONOOXYGENASE-RELATED"/>
    <property type="match status" value="1"/>
</dbReference>
<evidence type="ECO:0000256" key="1">
    <source>
        <dbReference type="SAM" id="MobiDB-lite"/>
    </source>
</evidence>
<dbReference type="Proteomes" id="UP001595696">
    <property type="component" value="Unassembled WGS sequence"/>
</dbReference>
<dbReference type="EC" id="1.14.13.-" evidence="2"/>
<feature type="region of interest" description="Disordered" evidence="1">
    <location>
        <begin position="505"/>
        <end position="527"/>
    </location>
</feature>
<dbReference type="PANTHER" id="PTHR42877:SF4">
    <property type="entry name" value="FAD_NAD(P)-BINDING DOMAIN-CONTAINING PROTEIN-RELATED"/>
    <property type="match status" value="1"/>
</dbReference>
<gene>
    <name evidence="2" type="ORF">ACFO0B_05675</name>
</gene>
<dbReference type="GO" id="GO:0004497">
    <property type="term" value="F:monooxygenase activity"/>
    <property type="evidence" value="ECO:0007669"/>
    <property type="project" value="UniProtKB-KW"/>
</dbReference>
<organism evidence="2 3">
    <name type="scientific">Nocardia jiangsuensis</name>
    <dbReference type="NCBI Taxonomy" id="1691563"/>
    <lineage>
        <taxon>Bacteria</taxon>
        <taxon>Bacillati</taxon>
        <taxon>Actinomycetota</taxon>
        <taxon>Actinomycetes</taxon>
        <taxon>Mycobacteriales</taxon>
        <taxon>Nocardiaceae</taxon>
        <taxon>Nocardia</taxon>
    </lineage>
</organism>
<dbReference type="SUPFAM" id="SSF51905">
    <property type="entry name" value="FAD/NAD(P)-binding domain"/>
    <property type="match status" value="2"/>
</dbReference>
<proteinExistence type="predicted"/>
<accession>A0ABV8DPX2</accession>
<dbReference type="PRINTS" id="PR00368">
    <property type="entry name" value="FADPNR"/>
</dbReference>
<dbReference type="InterPro" id="IPR036188">
    <property type="entry name" value="FAD/NAD-bd_sf"/>
</dbReference>
<dbReference type="RefSeq" id="WP_378611230.1">
    <property type="nucleotide sequence ID" value="NZ_JBHSAX010000005.1"/>
</dbReference>
<dbReference type="Pfam" id="PF13738">
    <property type="entry name" value="Pyr_redox_3"/>
    <property type="match status" value="1"/>
</dbReference>
<dbReference type="PRINTS" id="PR00469">
    <property type="entry name" value="PNDRDTASEII"/>
</dbReference>
<comment type="caution">
    <text evidence="2">The sequence shown here is derived from an EMBL/GenBank/DDBJ whole genome shotgun (WGS) entry which is preliminary data.</text>
</comment>
<dbReference type="EMBL" id="JBHSAX010000005">
    <property type="protein sequence ID" value="MFC3961477.1"/>
    <property type="molecule type" value="Genomic_DNA"/>
</dbReference>
<evidence type="ECO:0000313" key="3">
    <source>
        <dbReference type="Proteomes" id="UP001595696"/>
    </source>
</evidence>
<reference evidence="3" key="1">
    <citation type="journal article" date="2019" name="Int. J. Syst. Evol. Microbiol.">
        <title>The Global Catalogue of Microorganisms (GCM) 10K type strain sequencing project: providing services to taxonomists for standard genome sequencing and annotation.</title>
        <authorList>
            <consortium name="The Broad Institute Genomics Platform"/>
            <consortium name="The Broad Institute Genome Sequencing Center for Infectious Disease"/>
            <person name="Wu L."/>
            <person name="Ma J."/>
        </authorList>
    </citation>
    <scope>NUCLEOTIDE SEQUENCE [LARGE SCALE GENOMIC DNA]</scope>
    <source>
        <strain evidence="3">CGMCC 4.7330</strain>
    </source>
</reference>
<sequence length="527" mass="58059">MAQTPEYEILVIGAGPAGIGTAAMLIRAGLTDFGIVERTGDLGGSWRDNTYPGVGVDIPSVAYQYSFARKADWTHLFARGAEVKAYHDDVAARYNLRERILFHTDIVREVWNDEGHHWELYAADGRVLTARFVLSAVGAFLRPKIGADLEGVDDFAGKIQIPASWDHGYELAGKRVAVIGTGASSVQIVPAVAPEVAQLDVYQRTPAWCLPKADHELPPWFRTALRVPGVSAALHGAGLAAIDLLMAFLTTTSTGRAKSVLARADADAIARYRRYVHRVVDDPRIAEQLIPAYGPIGKRPTASNTFLQAFNRRNVALHTDRIDRVTATGIRTAAGAERDYDMIVLATGYEMFSDPESYHDGAVVGRDGFDLARFFGKEGLQAYESVAIPRLPNRWLIAGPYSWTGSGWHTLVEVSATHAIRAISAGRERGATVVEVRKSAHDAYHEQVRRRGTLINHYFTVQNRGLRTYYVNSQGDMAYLRPSTLVEARWRSRHFPIDHYRFETASGSGPSGLKPKSEYEVGDGLPQ</sequence>
<protein>
    <submittedName>
        <fullName evidence="2">Flavin-containing monooxygenase</fullName>
        <ecNumber evidence="2">1.14.13.-</ecNumber>
    </submittedName>
</protein>
<keyword evidence="2" id="KW-0503">Monooxygenase</keyword>
<evidence type="ECO:0000313" key="2">
    <source>
        <dbReference type="EMBL" id="MFC3961477.1"/>
    </source>
</evidence>
<dbReference type="Gene3D" id="3.50.50.60">
    <property type="entry name" value="FAD/NAD(P)-binding domain"/>
    <property type="match status" value="2"/>
</dbReference>
<keyword evidence="3" id="KW-1185">Reference proteome</keyword>
<dbReference type="InterPro" id="IPR051209">
    <property type="entry name" value="FAD-bind_Monooxygenase_sf"/>
</dbReference>